<comment type="similarity">
    <text evidence="1 4">Belongs to the universal ribosomal protein uL5 family.</text>
</comment>
<keyword evidence="2 4" id="KW-0689">Ribosomal protein</keyword>
<feature type="domain" description="Large ribosomal subunit protein uL5 N-terminal" evidence="5">
    <location>
        <begin position="24"/>
        <end position="80"/>
    </location>
</feature>
<dbReference type="GO" id="GO:0006412">
    <property type="term" value="P:translation"/>
    <property type="evidence" value="ECO:0007669"/>
    <property type="project" value="InterPro"/>
</dbReference>
<feature type="domain" description="Large ribosomal subunit protein uL5 C-terminal" evidence="6">
    <location>
        <begin position="84"/>
        <end position="177"/>
    </location>
</feature>
<dbReference type="Gene3D" id="3.30.1440.10">
    <property type="match status" value="1"/>
</dbReference>
<accession>A0A7D3U6M9</accession>
<dbReference type="PIRSF" id="PIRSF002161">
    <property type="entry name" value="Ribosomal_L5"/>
    <property type="match status" value="1"/>
</dbReference>
<dbReference type="InterPro" id="IPR020930">
    <property type="entry name" value="Ribosomal_uL5_bac-type"/>
</dbReference>
<dbReference type="GO" id="GO:0003735">
    <property type="term" value="F:structural constituent of ribosome"/>
    <property type="evidence" value="ECO:0007669"/>
    <property type="project" value="InterPro"/>
</dbReference>
<dbReference type="EMBL" id="MT364382">
    <property type="protein sequence ID" value="QKE31088.1"/>
    <property type="molecule type" value="Genomic_DNA"/>
</dbReference>
<dbReference type="HAMAP" id="MF_01333_B">
    <property type="entry name" value="Ribosomal_uL5_B"/>
    <property type="match status" value="1"/>
</dbReference>
<dbReference type="InterPro" id="IPR022803">
    <property type="entry name" value="Ribosomal_uL5_dom_sf"/>
</dbReference>
<evidence type="ECO:0000259" key="6">
    <source>
        <dbReference type="Pfam" id="PF00673"/>
    </source>
</evidence>
<dbReference type="GeneID" id="55752427"/>
<evidence type="ECO:0000256" key="2">
    <source>
        <dbReference type="ARBA" id="ARBA00022980"/>
    </source>
</evidence>
<dbReference type="InterPro" id="IPR031309">
    <property type="entry name" value="Ribosomal_uL5_C"/>
</dbReference>
<keyword evidence="7" id="KW-0934">Plastid</keyword>
<dbReference type="AlphaFoldDB" id="A0A7D3U6M9"/>
<protein>
    <submittedName>
        <fullName evidence="7">Ribosomal protein L5</fullName>
    </submittedName>
</protein>
<name>A0A7D3U6M9_9EUKA</name>
<geneLocation type="plastid" evidence="7"/>
<dbReference type="FunFam" id="3.30.1440.10:FF:000001">
    <property type="entry name" value="50S ribosomal protein L5"/>
    <property type="match status" value="1"/>
</dbReference>
<dbReference type="SUPFAM" id="SSF55282">
    <property type="entry name" value="RL5-like"/>
    <property type="match status" value="1"/>
</dbReference>
<evidence type="ECO:0000256" key="4">
    <source>
        <dbReference type="RuleBase" id="RU003930"/>
    </source>
</evidence>
<dbReference type="PANTHER" id="PTHR11994">
    <property type="entry name" value="60S RIBOSOMAL PROTEIN L11-RELATED"/>
    <property type="match status" value="1"/>
</dbReference>
<reference evidence="7" key="1">
    <citation type="submission" date="2020-04" db="EMBL/GenBank/DDBJ databases">
        <authorList>
            <person name="Hulatt C.J."/>
            <person name="Posewitz M.C."/>
        </authorList>
    </citation>
    <scope>NUCLEOTIDE SEQUENCE</scope>
    <source>
        <strain evidence="7">NIVA-4/92</strain>
    </source>
</reference>
<dbReference type="RefSeq" id="YP_009863757.1">
    <property type="nucleotide sequence ID" value="NC_049013.1"/>
</dbReference>
<dbReference type="GO" id="GO:1990904">
    <property type="term" value="C:ribonucleoprotein complex"/>
    <property type="evidence" value="ECO:0007669"/>
    <property type="project" value="UniProtKB-KW"/>
</dbReference>
<evidence type="ECO:0000256" key="3">
    <source>
        <dbReference type="ARBA" id="ARBA00023274"/>
    </source>
</evidence>
<keyword evidence="3 4" id="KW-0687">Ribonucleoprotein</keyword>
<evidence type="ECO:0000259" key="5">
    <source>
        <dbReference type="Pfam" id="PF00281"/>
    </source>
</evidence>
<organism evidence="7">
    <name type="scientific">Pavlova sp. NIVA-4/92</name>
    <dbReference type="NCBI Taxonomy" id="2686093"/>
    <lineage>
        <taxon>Eukaryota</taxon>
        <taxon>Haptista</taxon>
        <taxon>Haptophyta</taxon>
        <taxon>Pavlovophyceae</taxon>
        <taxon>Pavlovales</taxon>
        <taxon>Pavlovaceae</taxon>
        <taxon>Pavlova</taxon>
    </lineage>
</organism>
<evidence type="ECO:0000256" key="1">
    <source>
        <dbReference type="ARBA" id="ARBA00008553"/>
    </source>
</evidence>
<dbReference type="Pfam" id="PF00673">
    <property type="entry name" value="Ribosomal_L5_C"/>
    <property type="match status" value="1"/>
</dbReference>
<gene>
    <name evidence="7" type="primary">rpl5</name>
</gene>
<sequence length="179" mass="19950">MKSCSEIAKVEVRDILTKQFNYKNIHEIPQITKITISRGVGESLNNNKALDISVDEFKVIIGRAPVITNAKKAIAGFKLREGAPIGLKVTLRKKAMYSFIDKLIHLAFPRIKDFRGINKSGFDGRGNFNIGFTEQIAFPEIEYDKIDKIRGLNIAISTTAKTDEEGLALLQALGLPFKQ</sequence>
<dbReference type="InterPro" id="IPR031310">
    <property type="entry name" value="Ribosomal_uL5_N"/>
</dbReference>
<dbReference type="GO" id="GO:0005840">
    <property type="term" value="C:ribosome"/>
    <property type="evidence" value="ECO:0007669"/>
    <property type="project" value="UniProtKB-KW"/>
</dbReference>
<proteinExistence type="inferred from homology"/>
<evidence type="ECO:0000313" key="7">
    <source>
        <dbReference type="EMBL" id="QKE31088.1"/>
    </source>
</evidence>
<dbReference type="InterPro" id="IPR002132">
    <property type="entry name" value="Ribosomal_uL5"/>
</dbReference>
<dbReference type="Pfam" id="PF00281">
    <property type="entry name" value="Ribosomal_L5"/>
    <property type="match status" value="1"/>
</dbReference>
<dbReference type="NCBIfam" id="NF000585">
    <property type="entry name" value="PRK00010.1"/>
    <property type="match status" value="1"/>
</dbReference>